<protein>
    <submittedName>
        <fullName evidence="2">Putative polyadenylate-binding protein 2</fullName>
    </submittedName>
</protein>
<dbReference type="EMBL" id="CM017880">
    <property type="protein sequence ID" value="KAG1360697.1"/>
    <property type="molecule type" value="Genomic_DNA"/>
</dbReference>
<comment type="caution">
    <text evidence="2">The sequence shown here is derived from an EMBL/GenBank/DDBJ whole genome shotgun (WGS) entry which is preliminary data.</text>
</comment>
<evidence type="ECO:0000313" key="2">
    <source>
        <dbReference type="EMBL" id="KAG1360697.1"/>
    </source>
</evidence>
<accession>A0A8K0IIY8</accession>
<reference evidence="2" key="1">
    <citation type="journal article" date="2017" name="Gigascience">
        <title>The genome draft of coconut (Cocos nucifera).</title>
        <authorList>
            <person name="Xiao Y."/>
            <person name="Xu P."/>
            <person name="Fan H."/>
            <person name="Baudouin L."/>
            <person name="Xia W."/>
            <person name="Bocs S."/>
            <person name="Xu J."/>
            <person name="Li Q."/>
            <person name="Guo A."/>
            <person name="Zhou L."/>
            <person name="Li J."/>
            <person name="Wu Y."/>
            <person name="Ma Z."/>
            <person name="Armero A."/>
            <person name="Issali A.E."/>
            <person name="Liu N."/>
            <person name="Peng M."/>
            <person name="Yang Y."/>
        </authorList>
    </citation>
    <scope>NUCLEOTIDE SEQUENCE</scope>
    <source>
        <tissue evidence="2">Spear leaf of Hainan Tall coconut</tissue>
    </source>
</reference>
<gene>
    <name evidence="2" type="ORF">COCNU_09G001600</name>
</gene>
<evidence type="ECO:0000256" key="1">
    <source>
        <dbReference type="SAM" id="Coils"/>
    </source>
</evidence>
<organism evidence="2 3">
    <name type="scientific">Cocos nucifera</name>
    <name type="common">Coconut palm</name>
    <dbReference type="NCBI Taxonomy" id="13894"/>
    <lineage>
        <taxon>Eukaryota</taxon>
        <taxon>Viridiplantae</taxon>
        <taxon>Streptophyta</taxon>
        <taxon>Embryophyta</taxon>
        <taxon>Tracheophyta</taxon>
        <taxon>Spermatophyta</taxon>
        <taxon>Magnoliopsida</taxon>
        <taxon>Liliopsida</taxon>
        <taxon>Arecaceae</taxon>
        <taxon>Arecoideae</taxon>
        <taxon>Cocoseae</taxon>
        <taxon>Attaleinae</taxon>
        <taxon>Cocos</taxon>
    </lineage>
</organism>
<name>A0A8K0IIY8_COCNU</name>
<evidence type="ECO:0000313" key="3">
    <source>
        <dbReference type="Proteomes" id="UP000797356"/>
    </source>
</evidence>
<keyword evidence="1" id="KW-0175">Coiled coil</keyword>
<reference evidence="2" key="2">
    <citation type="submission" date="2019-07" db="EMBL/GenBank/DDBJ databases">
        <authorList>
            <person name="Yang Y."/>
            <person name="Bocs S."/>
            <person name="Baudouin L."/>
        </authorList>
    </citation>
    <scope>NUCLEOTIDE SEQUENCE</scope>
    <source>
        <tissue evidence="2">Spear leaf of Hainan Tall coconut</tissue>
    </source>
</reference>
<sequence length="82" mass="9169">MDPPKQQEEENDIYSVDILEETIMEADEDTVTVKNEPKPTDSKKILEDVAKRLRELNEEASILKEKKASAEKALGILGGILS</sequence>
<dbReference type="Proteomes" id="UP000797356">
    <property type="component" value="Chromosome 9"/>
</dbReference>
<proteinExistence type="predicted"/>
<feature type="coiled-coil region" evidence="1">
    <location>
        <begin position="46"/>
        <end position="73"/>
    </location>
</feature>
<dbReference type="AlphaFoldDB" id="A0A8K0IIY8"/>
<keyword evidence="3" id="KW-1185">Reference proteome</keyword>